<dbReference type="EMBL" id="CP006653">
    <property type="protein sequence ID" value="AGT11320.1"/>
    <property type="molecule type" value="Genomic_DNA"/>
</dbReference>
<accession>S5Y6W4</accession>
<comment type="similarity">
    <text evidence="1">Belongs to the LysR transcriptional regulatory family.</text>
</comment>
<dbReference type="GO" id="GO:0005829">
    <property type="term" value="C:cytosol"/>
    <property type="evidence" value="ECO:0007669"/>
    <property type="project" value="TreeGrafter"/>
</dbReference>
<dbReference type="Pfam" id="PF03466">
    <property type="entry name" value="LysR_substrate"/>
    <property type="match status" value="1"/>
</dbReference>
<evidence type="ECO:0000313" key="6">
    <source>
        <dbReference type="EMBL" id="AGT11320.1"/>
    </source>
</evidence>
<dbReference type="InterPro" id="IPR005119">
    <property type="entry name" value="LysR_subst-bd"/>
</dbReference>
<geneLocation type="plasmid" evidence="6 7">
    <name>pAMI5</name>
</geneLocation>
<evidence type="ECO:0000256" key="1">
    <source>
        <dbReference type="ARBA" id="ARBA00009437"/>
    </source>
</evidence>
<dbReference type="CDD" id="cd08423">
    <property type="entry name" value="PBP2_LTTR_like_6"/>
    <property type="match status" value="1"/>
</dbReference>
<dbReference type="PROSITE" id="PS50931">
    <property type="entry name" value="HTH_LYSR"/>
    <property type="match status" value="1"/>
</dbReference>
<name>S5Y6W4_PARAH</name>
<evidence type="ECO:0000259" key="5">
    <source>
        <dbReference type="PROSITE" id="PS50931"/>
    </source>
</evidence>
<dbReference type="OrthoDB" id="9815174at2"/>
<dbReference type="Gene3D" id="1.10.10.10">
    <property type="entry name" value="Winged helix-like DNA-binding domain superfamily/Winged helix DNA-binding domain"/>
    <property type="match status" value="1"/>
</dbReference>
<dbReference type="GO" id="GO:0003700">
    <property type="term" value="F:DNA-binding transcription factor activity"/>
    <property type="evidence" value="ECO:0007669"/>
    <property type="project" value="InterPro"/>
</dbReference>
<dbReference type="GO" id="GO:0003677">
    <property type="term" value="F:DNA binding"/>
    <property type="evidence" value="ECO:0007669"/>
    <property type="project" value="UniProtKB-KW"/>
</dbReference>
<dbReference type="AlphaFoldDB" id="S5Y6W4"/>
<evidence type="ECO:0000256" key="4">
    <source>
        <dbReference type="ARBA" id="ARBA00023163"/>
    </source>
</evidence>
<keyword evidence="6" id="KW-0614">Plasmid</keyword>
<dbReference type="InterPro" id="IPR000847">
    <property type="entry name" value="LysR_HTH_N"/>
</dbReference>
<evidence type="ECO:0000256" key="3">
    <source>
        <dbReference type="ARBA" id="ARBA00023125"/>
    </source>
</evidence>
<gene>
    <name evidence="6" type="ORF">JCM7686_pAMI5p254</name>
</gene>
<keyword evidence="7" id="KW-1185">Reference proteome</keyword>
<dbReference type="Pfam" id="PF00126">
    <property type="entry name" value="HTH_1"/>
    <property type="match status" value="1"/>
</dbReference>
<organism evidence="6 7">
    <name type="scientific">Paracoccus aminophilus JCM 7686</name>
    <dbReference type="NCBI Taxonomy" id="1367847"/>
    <lineage>
        <taxon>Bacteria</taxon>
        <taxon>Pseudomonadati</taxon>
        <taxon>Pseudomonadota</taxon>
        <taxon>Alphaproteobacteria</taxon>
        <taxon>Rhodobacterales</taxon>
        <taxon>Paracoccaceae</taxon>
        <taxon>Paracoccus</taxon>
    </lineage>
</organism>
<proteinExistence type="inferred from homology"/>
<sequence>MDLGRLRALRELSVRGTMIAVAETLYVSPSAVSQQISLLEKEAGIPLIERRGRRVVLTAAGQKLARRADKIFAEIEAAQADIAAMKEVITGELRVAAFPSVAAAILPRAIRSMQALHPHLLIRFAEMEPGESLASLRSWQTDIALIDDLNVPQGALETNIERIPLMTDVFNVMVAPGHPLDGRSSVTLTELKDELWVVDTASGHYTAMLTEACQAVGFTPNITSRCNGFEVVIAMIRENCGISILPGLRASHDLEDVWVARLKPEIRRQIFVAFRKSERQKPALQSFITQIRAQAKA</sequence>
<reference evidence="6 7" key="1">
    <citation type="journal article" date="2014" name="BMC Genomics">
        <title>Architecture and functions of a multipartite genome of the methylotrophic bacterium Paracoccus aminophilus JCM 7686, containing primary and secondary chromids.</title>
        <authorList>
            <person name="Dziewit L."/>
            <person name="Czarnecki J."/>
            <person name="Wibberg D."/>
            <person name="Radlinska M."/>
            <person name="Mrozek P."/>
            <person name="Szymczak M."/>
            <person name="Schluter A."/>
            <person name="Puhler A."/>
            <person name="Bartosik D."/>
        </authorList>
    </citation>
    <scope>NUCLEOTIDE SEQUENCE [LARGE SCALE GENOMIC DNA]</scope>
    <source>
        <strain evidence="6">JCM 7686</strain>
        <plasmid evidence="7">Plasmid pAMI5</plasmid>
    </source>
</reference>
<dbReference type="SUPFAM" id="SSF46785">
    <property type="entry name" value="Winged helix' DNA-binding domain"/>
    <property type="match status" value="1"/>
</dbReference>
<keyword evidence="2" id="KW-0805">Transcription regulation</keyword>
<dbReference type="InterPro" id="IPR036388">
    <property type="entry name" value="WH-like_DNA-bd_sf"/>
</dbReference>
<evidence type="ECO:0000313" key="7">
    <source>
        <dbReference type="Proteomes" id="UP000015480"/>
    </source>
</evidence>
<dbReference type="RefSeq" id="WP_020953091.1">
    <property type="nucleotide sequence ID" value="NC_022043.1"/>
</dbReference>
<dbReference type="HOGENOM" id="CLU_039613_6_0_5"/>
<dbReference type="Proteomes" id="UP000015480">
    <property type="component" value="Plasmid pAMI5"/>
</dbReference>
<dbReference type="KEGG" id="pami:JCM7686_pAMI5p254"/>
<keyword evidence="4" id="KW-0804">Transcription</keyword>
<protein>
    <submittedName>
        <fullName evidence="6">Transcriptional regulator, LysR family</fullName>
    </submittedName>
</protein>
<dbReference type="SUPFAM" id="SSF53850">
    <property type="entry name" value="Periplasmic binding protein-like II"/>
    <property type="match status" value="1"/>
</dbReference>
<dbReference type="InterPro" id="IPR050950">
    <property type="entry name" value="HTH-type_LysR_regulators"/>
</dbReference>
<dbReference type="PANTHER" id="PTHR30419">
    <property type="entry name" value="HTH-TYPE TRANSCRIPTIONAL REGULATOR YBHD"/>
    <property type="match status" value="1"/>
</dbReference>
<dbReference type="InterPro" id="IPR036390">
    <property type="entry name" value="WH_DNA-bd_sf"/>
</dbReference>
<keyword evidence="3" id="KW-0238">DNA-binding</keyword>
<evidence type="ECO:0000256" key="2">
    <source>
        <dbReference type="ARBA" id="ARBA00023015"/>
    </source>
</evidence>
<feature type="domain" description="HTH lysR-type" evidence="5">
    <location>
        <begin position="1"/>
        <end position="58"/>
    </location>
</feature>
<dbReference type="PATRIC" id="fig|1367847.3.peg.4288"/>
<dbReference type="Gene3D" id="3.40.190.10">
    <property type="entry name" value="Periplasmic binding protein-like II"/>
    <property type="match status" value="2"/>
</dbReference>